<evidence type="ECO:0000313" key="3">
    <source>
        <dbReference type="EMBL" id="CUB05523.1"/>
    </source>
</evidence>
<dbReference type="InterPro" id="IPR050921">
    <property type="entry name" value="T4SS_GSP_E_ATPase"/>
</dbReference>
<dbReference type="InterPro" id="IPR003593">
    <property type="entry name" value="AAA+_ATPase"/>
</dbReference>
<dbReference type="EMBL" id="CYHH01000002">
    <property type="protein sequence ID" value="CUB05523.1"/>
    <property type="molecule type" value="Genomic_DNA"/>
</dbReference>
<name>A0A0K6IR00_9PROT</name>
<dbReference type="RefSeq" id="WP_055422753.1">
    <property type="nucleotide sequence ID" value="NZ_CYHH01000002.1"/>
</dbReference>
<dbReference type="PROSITE" id="PS00662">
    <property type="entry name" value="T2SP_E"/>
    <property type="match status" value="1"/>
</dbReference>
<dbReference type="NCBIfam" id="TIGR01420">
    <property type="entry name" value="pilT_fam"/>
    <property type="match status" value="1"/>
</dbReference>
<evidence type="ECO:0000313" key="4">
    <source>
        <dbReference type="Proteomes" id="UP000182108"/>
    </source>
</evidence>
<proteinExistence type="inferred from homology"/>
<dbReference type="OrthoDB" id="5790493at2"/>
<sequence length="392" mass="43183">MPIVTPVLEKLFCAMHDRNASDIFITAGAPIHIKINGVVAPINQQVMKPEQVRRILEEAIASEALWQRYVERKELNFSLGLSDVGNFRINAFWQRNSPAAVIRYVSRDIPSFEALGLPPVLGEMALGKRGLILVVGPTGSGKSTTLAAMIDHRNSTLPGHILTVEDPIEYLFRHKKSLVNQRDVGIDTLSWGEALKSAMRQAPDCILIGEIRDLETMQAAIAYALTGHLVLASLHANNTYHALNRIVNFYPLESRGLLFSDLSVALRAIVAQRLVRHVKGQRIPAVEILVNSRLIAEMIEKGNLSMIKDAMERSLSPGVQTFDQDLVRLYRSGAITLEEAIAQADSPTNLQWELQNAGVQTTIQDGGIPTADVDLPSQMTEIEFPSLASTKT</sequence>
<comment type="similarity">
    <text evidence="1">Belongs to the GSP E family.</text>
</comment>
<dbReference type="InterPro" id="IPR006321">
    <property type="entry name" value="PilT/PilU"/>
</dbReference>
<reference evidence="4" key="1">
    <citation type="submission" date="2015-08" db="EMBL/GenBank/DDBJ databases">
        <authorList>
            <person name="Babu N.S."/>
            <person name="Beckwith C.J."/>
            <person name="Beseler K.G."/>
            <person name="Brison A."/>
            <person name="Carone J.V."/>
            <person name="Caskin T.P."/>
            <person name="Diamond M."/>
            <person name="Durham M.E."/>
            <person name="Foxe J.M."/>
            <person name="Go M."/>
            <person name="Henderson B.A."/>
            <person name="Jones I.B."/>
            <person name="McGettigan J.A."/>
            <person name="Micheletti S.J."/>
            <person name="Nasrallah M.E."/>
            <person name="Ortiz D."/>
            <person name="Piller C.R."/>
            <person name="Privatt S.R."/>
            <person name="Schneider S.L."/>
            <person name="Sharp S."/>
            <person name="Smith T.C."/>
            <person name="Stanton J.D."/>
            <person name="Ullery H.E."/>
            <person name="Wilson R.J."/>
            <person name="Serrano M.G."/>
            <person name="Buck G."/>
            <person name="Lee V."/>
            <person name="Wang Y."/>
            <person name="Carvalho R."/>
            <person name="Voegtly L."/>
            <person name="Shi R."/>
            <person name="Duckworth R."/>
            <person name="Johnson A."/>
            <person name="Loviza R."/>
            <person name="Walstead R."/>
            <person name="Shah Z."/>
            <person name="Kiflezghi M."/>
            <person name="Wade K."/>
            <person name="Ball S.L."/>
            <person name="Bradley K.W."/>
            <person name="Asai D.J."/>
            <person name="Bowman C.A."/>
            <person name="Russell D.A."/>
            <person name="Pope W.H."/>
            <person name="Jacobs-Sera D."/>
            <person name="Hendrix R.W."/>
            <person name="Hatfull G.F."/>
        </authorList>
    </citation>
    <scope>NUCLEOTIDE SEQUENCE [LARGE SCALE GENOMIC DNA]</scope>
    <source>
        <strain evidence="4">JCM 19170</strain>
    </source>
</reference>
<dbReference type="InterPro" id="IPR001482">
    <property type="entry name" value="T2SS/T4SS_dom"/>
</dbReference>
<dbReference type="CDD" id="cd01131">
    <property type="entry name" value="PilT"/>
    <property type="match status" value="1"/>
</dbReference>
<protein>
    <submittedName>
        <fullName evidence="3">Pilus retraction protein PilT</fullName>
    </submittedName>
</protein>
<dbReference type="InterPro" id="IPR027417">
    <property type="entry name" value="P-loop_NTPase"/>
</dbReference>
<dbReference type="Pfam" id="PF00437">
    <property type="entry name" value="T2SSE"/>
    <property type="match status" value="1"/>
</dbReference>
<accession>A0A0K6IR00</accession>
<dbReference type="PANTHER" id="PTHR30486">
    <property type="entry name" value="TWITCHING MOTILITY PROTEIN PILT"/>
    <property type="match status" value="1"/>
</dbReference>
<evidence type="ECO:0000259" key="2">
    <source>
        <dbReference type="PROSITE" id="PS00662"/>
    </source>
</evidence>
<dbReference type="PANTHER" id="PTHR30486:SF12">
    <property type="entry name" value="TYPE IV PILUS ATPASE PILU"/>
    <property type="match status" value="1"/>
</dbReference>
<gene>
    <name evidence="3" type="ORF">Ga0061068_10217</name>
</gene>
<organism evidence="3 4">
    <name type="scientific">Tepidiphilus thermophilus</name>
    <dbReference type="NCBI Taxonomy" id="876478"/>
    <lineage>
        <taxon>Bacteria</taxon>
        <taxon>Pseudomonadati</taxon>
        <taxon>Pseudomonadota</taxon>
        <taxon>Hydrogenophilia</taxon>
        <taxon>Hydrogenophilales</taxon>
        <taxon>Hydrogenophilaceae</taxon>
        <taxon>Tepidiphilus</taxon>
    </lineage>
</organism>
<dbReference type="Gene3D" id="3.30.450.90">
    <property type="match status" value="1"/>
</dbReference>
<dbReference type="Gene3D" id="3.40.50.300">
    <property type="entry name" value="P-loop containing nucleotide triphosphate hydrolases"/>
    <property type="match status" value="1"/>
</dbReference>
<keyword evidence="4" id="KW-1185">Reference proteome</keyword>
<dbReference type="GO" id="GO:0005524">
    <property type="term" value="F:ATP binding"/>
    <property type="evidence" value="ECO:0007669"/>
    <property type="project" value="InterPro"/>
</dbReference>
<evidence type="ECO:0000256" key="1">
    <source>
        <dbReference type="ARBA" id="ARBA00006611"/>
    </source>
</evidence>
<dbReference type="Proteomes" id="UP000182108">
    <property type="component" value="Unassembled WGS sequence"/>
</dbReference>
<dbReference type="SMART" id="SM00382">
    <property type="entry name" value="AAA"/>
    <property type="match status" value="1"/>
</dbReference>
<dbReference type="SUPFAM" id="SSF52540">
    <property type="entry name" value="P-loop containing nucleoside triphosphate hydrolases"/>
    <property type="match status" value="1"/>
</dbReference>
<dbReference type="AlphaFoldDB" id="A0A0K6IR00"/>
<feature type="domain" description="Bacterial type II secretion system protein E" evidence="2">
    <location>
        <begin position="199"/>
        <end position="213"/>
    </location>
</feature>
<dbReference type="GO" id="GO:0016887">
    <property type="term" value="F:ATP hydrolysis activity"/>
    <property type="evidence" value="ECO:0007669"/>
    <property type="project" value="InterPro"/>
</dbReference>